<dbReference type="RefSeq" id="WP_200312581.1">
    <property type="nucleotide sequence ID" value="NZ_JAENIM010000046.1"/>
</dbReference>
<gene>
    <name evidence="2" type="ORF">JIN82_15490</name>
</gene>
<name>A0A8J7MK99_9BACT</name>
<evidence type="ECO:0000256" key="1">
    <source>
        <dbReference type="SAM" id="SignalP"/>
    </source>
</evidence>
<dbReference type="PROSITE" id="PS51257">
    <property type="entry name" value="PROKAR_LIPOPROTEIN"/>
    <property type="match status" value="1"/>
</dbReference>
<dbReference type="Proteomes" id="UP000624703">
    <property type="component" value="Unassembled WGS sequence"/>
</dbReference>
<comment type="caution">
    <text evidence="2">The sequence shown here is derived from an EMBL/GenBank/DDBJ whole genome shotgun (WGS) entry which is preliminary data.</text>
</comment>
<reference evidence="2" key="1">
    <citation type="submission" date="2021-01" db="EMBL/GenBank/DDBJ databases">
        <title>Modified the classification status of verrucomicrobia.</title>
        <authorList>
            <person name="Feng X."/>
        </authorList>
    </citation>
    <scope>NUCLEOTIDE SEQUENCE</scope>
    <source>
        <strain evidence="2">_KCTC 22039</strain>
    </source>
</reference>
<feature type="signal peptide" evidence="1">
    <location>
        <begin position="1"/>
        <end position="21"/>
    </location>
</feature>
<accession>A0A8J7MK99</accession>
<dbReference type="AlphaFoldDB" id="A0A8J7MK99"/>
<protein>
    <recommendedName>
        <fullName evidence="4">Lipoprotein-attachment site-containing protein</fullName>
    </recommendedName>
</protein>
<proteinExistence type="predicted"/>
<keyword evidence="1" id="KW-0732">Signal</keyword>
<feature type="chain" id="PRO_5035312299" description="Lipoprotein-attachment site-containing protein" evidence="1">
    <location>
        <begin position="22"/>
        <end position="54"/>
    </location>
</feature>
<organism evidence="2 3">
    <name type="scientific">Persicirhabdus sediminis</name>
    <dbReference type="NCBI Taxonomy" id="454144"/>
    <lineage>
        <taxon>Bacteria</taxon>
        <taxon>Pseudomonadati</taxon>
        <taxon>Verrucomicrobiota</taxon>
        <taxon>Verrucomicrobiia</taxon>
        <taxon>Verrucomicrobiales</taxon>
        <taxon>Verrucomicrobiaceae</taxon>
        <taxon>Persicirhabdus</taxon>
    </lineage>
</organism>
<dbReference type="EMBL" id="JAENIM010000046">
    <property type="protein sequence ID" value="MBK1792568.1"/>
    <property type="molecule type" value="Genomic_DNA"/>
</dbReference>
<evidence type="ECO:0008006" key="4">
    <source>
        <dbReference type="Google" id="ProtNLM"/>
    </source>
</evidence>
<keyword evidence="3" id="KW-1185">Reference proteome</keyword>
<evidence type="ECO:0000313" key="3">
    <source>
        <dbReference type="Proteomes" id="UP000624703"/>
    </source>
</evidence>
<evidence type="ECO:0000313" key="2">
    <source>
        <dbReference type="EMBL" id="MBK1792568.1"/>
    </source>
</evidence>
<sequence>MMKTVKILSLMAAVAGSMVLSSCGCCTGEERPPKLRKLSQFNDVPAPAYVEPSK</sequence>